<dbReference type="CDD" id="cd16282">
    <property type="entry name" value="metallo-hydrolase-like_MBL-fold"/>
    <property type="match status" value="1"/>
</dbReference>
<name>A0ABU5DEQ6_9BURK</name>
<dbReference type="InterPro" id="IPR036866">
    <property type="entry name" value="RibonucZ/Hydroxyglut_hydro"/>
</dbReference>
<gene>
    <name evidence="3" type="ORF">SNE35_03935</name>
</gene>
<feature type="chain" id="PRO_5045490186" evidence="1">
    <location>
        <begin position="23"/>
        <end position="312"/>
    </location>
</feature>
<reference evidence="3 4" key="1">
    <citation type="submission" date="2023-11" db="EMBL/GenBank/DDBJ databases">
        <title>Paucibacter sp. nov., isolated from fresh soil in Korea.</title>
        <authorList>
            <person name="Le N.T.T."/>
        </authorList>
    </citation>
    <scope>NUCLEOTIDE SEQUENCE [LARGE SCALE GENOMIC DNA]</scope>
    <source>
        <strain evidence="3 4">R3-3</strain>
    </source>
</reference>
<sequence length="312" mass="33973">MKRLLSFLLAALLLGTLMSAQAAEPLTLKPQRLSEHAWMIEGFSALGSKDNHNFISNAGIIVGPDGVVLVDALGSPELARALLAAIKDLTDKPLRAVILTHYHADHVYGLQVLKAAGAKIIAQQAGREYLNSDTAAQRLKASIDQGLVEPGTHLVPADEWIAKDTPLAIAGLDLQLIPVGPAHTPEDLAVWLPADKLIFAGDIVFRGRVPFVGQADSRRWIASLDRLLTRPAAIVVPGHGPASTEALKDLLQTRDYLAYLRATMGRAARDMTPFDEAYNATDWSAWEHLPLFKQANRMNAYNTYLLMEHDGD</sequence>
<dbReference type="Proteomes" id="UP001285263">
    <property type="component" value="Unassembled WGS sequence"/>
</dbReference>
<evidence type="ECO:0000256" key="1">
    <source>
        <dbReference type="SAM" id="SignalP"/>
    </source>
</evidence>
<organism evidence="3 4">
    <name type="scientific">Roseateles agri</name>
    <dbReference type="NCBI Taxonomy" id="3098619"/>
    <lineage>
        <taxon>Bacteria</taxon>
        <taxon>Pseudomonadati</taxon>
        <taxon>Pseudomonadota</taxon>
        <taxon>Betaproteobacteria</taxon>
        <taxon>Burkholderiales</taxon>
        <taxon>Sphaerotilaceae</taxon>
        <taxon>Roseateles</taxon>
    </lineage>
</organism>
<feature type="domain" description="Metallo-beta-lactamase" evidence="2">
    <location>
        <begin position="55"/>
        <end position="239"/>
    </location>
</feature>
<dbReference type="InterPro" id="IPR050855">
    <property type="entry name" value="NDM-1-like"/>
</dbReference>
<dbReference type="Pfam" id="PF00753">
    <property type="entry name" value="Lactamase_B"/>
    <property type="match status" value="1"/>
</dbReference>
<evidence type="ECO:0000259" key="2">
    <source>
        <dbReference type="SMART" id="SM00849"/>
    </source>
</evidence>
<keyword evidence="1" id="KW-0732">Signal</keyword>
<proteinExistence type="predicted"/>
<feature type="signal peptide" evidence="1">
    <location>
        <begin position="1"/>
        <end position="22"/>
    </location>
</feature>
<protein>
    <submittedName>
        <fullName evidence="3">MBL fold metallo-hydrolase</fullName>
    </submittedName>
</protein>
<dbReference type="InterPro" id="IPR001279">
    <property type="entry name" value="Metallo-B-lactamas"/>
</dbReference>
<comment type="caution">
    <text evidence="3">The sequence shown here is derived from an EMBL/GenBank/DDBJ whole genome shotgun (WGS) entry which is preliminary data.</text>
</comment>
<dbReference type="PANTHER" id="PTHR42951">
    <property type="entry name" value="METALLO-BETA-LACTAMASE DOMAIN-CONTAINING"/>
    <property type="match status" value="1"/>
</dbReference>
<keyword evidence="4" id="KW-1185">Reference proteome</keyword>
<dbReference type="SUPFAM" id="SSF56281">
    <property type="entry name" value="Metallo-hydrolase/oxidoreductase"/>
    <property type="match status" value="1"/>
</dbReference>
<evidence type="ECO:0000313" key="3">
    <source>
        <dbReference type="EMBL" id="MDY0743637.1"/>
    </source>
</evidence>
<accession>A0ABU5DEQ6</accession>
<dbReference type="EMBL" id="JAXCLA010000001">
    <property type="protein sequence ID" value="MDY0743637.1"/>
    <property type="molecule type" value="Genomic_DNA"/>
</dbReference>
<dbReference type="Gene3D" id="3.60.15.10">
    <property type="entry name" value="Ribonuclease Z/Hydroxyacylglutathione hydrolase-like"/>
    <property type="match status" value="1"/>
</dbReference>
<dbReference type="PANTHER" id="PTHR42951:SF20">
    <property type="entry name" value="BETA LACTAMASE"/>
    <property type="match status" value="1"/>
</dbReference>
<dbReference type="RefSeq" id="WP_320421536.1">
    <property type="nucleotide sequence ID" value="NZ_JAXCLA010000001.1"/>
</dbReference>
<evidence type="ECO:0000313" key="4">
    <source>
        <dbReference type="Proteomes" id="UP001285263"/>
    </source>
</evidence>
<dbReference type="SMART" id="SM00849">
    <property type="entry name" value="Lactamase_B"/>
    <property type="match status" value="1"/>
</dbReference>